<dbReference type="RefSeq" id="WP_344264137.1">
    <property type="nucleotide sequence ID" value="NZ_BAAAMJ010000046.1"/>
</dbReference>
<evidence type="ECO:0000313" key="2">
    <source>
        <dbReference type="EMBL" id="GAA1926915.1"/>
    </source>
</evidence>
<organism evidence="2 3">
    <name type="scientific">Streptomyces sodiiphilus</name>
    <dbReference type="NCBI Taxonomy" id="226217"/>
    <lineage>
        <taxon>Bacteria</taxon>
        <taxon>Bacillati</taxon>
        <taxon>Actinomycetota</taxon>
        <taxon>Actinomycetes</taxon>
        <taxon>Kitasatosporales</taxon>
        <taxon>Streptomycetaceae</taxon>
        <taxon>Streptomyces</taxon>
    </lineage>
</organism>
<accession>A0ABN2PQ42</accession>
<name>A0ABN2PQ42_9ACTN</name>
<evidence type="ECO:0000256" key="1">
    <source>
        <dbReference type="SAM" id="MobiDB-lite"/>
    </source>
</evidence>
<evidence type="ECO:0000313" key="3">
    <source>
        <dbReference type="Proteomes" id="UP001501303"/>
    </source>
</evidence>
<reference evidence="2 3" key="1">
    <citation type="journal article" date="2019" name="Int. J. Syst. Evol. Microbiol.">
        <title>The Global Catalogue of Microorganisms (GCM) 10K type strain sequencing project: providing services to taxonomists for standard genome sequencing and annotation.</title>
        <authorList>
            <consortium name="The Broad Institute Genomics Platform"/>
            <consortium name="The Broad Institute Genome Sequencing Center for Infectious Disease"/>
            <person name="Wu L."/>
            <person name="Ma J."/>
        </authorList>
    </citation>
    <scope>NUCLEOTIDE SEQUENCE [LARGE SCALE GENOMIC DNA]</scope>
    <source>
        <strain evidence="2 3">JCM 13581</strain>
    </source>
</reference>
<protein>
    <recommendedName>
        <fullName evidence="4">Sporadically distributed protein, TIGR04141 family</fullName>
    </recommendedName>
</protein>
<dbReference type="EMBL" id="BAAAMJ010000046">
    <property type="protein sequence ID" value="GAA1926915.1"/>
    <property type="molecule type" value="Genomic_DNA"/>
</dbReference>
<feature type="region of interest" description="Disordered" evidence="1">
    <location>
        <begin position="548"/>
        <end position="581"/>
    </location>
</feature>
<gene>
    <name evidence="2" type="ORF">GCM10009716_38710</name>
</gene>
<evidence type="ECO:0008006" key="4">
    <source>
        <dbReference type="Google" id="ProtNLM"/>
    </source>
</evidence>
<dbReference type="InterPro" id="IPR026487">
    <property type="entry name" value="CHP04141"/>
</dbReference>
<dbReference type="NCBIfam" id="TIGR04141">
    <property type="entry name" value="TIGR04141 family sporadically distributed protein"/>
    <property type="match status" value="1"/>
</dbReference>
<sequence>MATRTSKRTLYRLRGVAPTVDAMFDALEAEQLVRVRADFHLPENLGVPAILVTGSFEQPVASWCDEIFRTTGIEVSRSVNRSAGLLMLAVDGEVYAIGYDQGFRLVPDRLKDRRFGLGFASRRVDPGRIRDLVSHTPGGGRTDITLIPGGASVWSLGIVEHAQIVRRLGGHLDDIPLTISRENPARISSVEGGVGLRLRLGVEGADLIADIRAINRVLREEQPSPELEFVEHVVPIDDSDLLTRLETALDDLLGREPEGRISVSVPADHWEDYTNARAFRVRINSDVAGPATDDFRLDYALSRARVQRAGGRVAALREGTVTLYRHSRADRPDEIRTSGALRWIEAEVFLDSRRFFLMDECWYEIDREYLKTIRSHAERLITDSPSVDLPPWNPGDRERAYNESVPDQRPGYICLDRDNVRTALHPGNGVEICDLLSPDNVLIMVKRAKGSDALSHLFNQALVAVQTLRNSREGRERFARKVAAGRKGHRLPEDFRPSKVVFAILLKDGTDLTVDTLFPFSRVTLVQAARTLEAWGVRVEVVGITSASPTATPTETDECRRSPGASPRRLGSYADRAGSWSRPSHIEVRCAARGSG</sequence>
<proteinExistence type="predicted"/>
<dbReference type="Proteomes" id="UP001501303">
    <property type="component" value="Unassembled WGS sequence"/>
</dbReference>
<dbReference type="Pfam" id="PF19614">
    <property type="entry name" value="DUF6119"/>
    <property type="match status" value="1"/>
</dbReference>
<comment type="caution">
    <text evidence="2">The sequence shown here is derived from an EMBL/GenBank/DDBJ whole genome shotgun (WGS) entry which is preliminary data.</text>
</comment>
<keyword evidence="3" id="KW-1185">Reference proteome</keyword>